<protein>
    <submittedName>
        <fullName evidence="1">Uncharacterized protein</fullName>
    </submittedName>
</protein>
<name>A0A8K0CTL7_IGNLU</name>
<evidence type="ECO:0000313" key="1">
    <source>
        <dbReference type="EMBL" id="KAF2891077.1"/>
    </source>
</evidence>
<sequence>MASQINPPSQRQMGKMIGVSGRMVNYHINKTLKLKVRKKLQIHRLTKVNTEKRKKRSWGLYRALNNVNGARRIQYVSRDLKHPTLKVYQRRENHSSGFMVWGGSPDTAPMDYFVWGYMKQQLWRTKAALKRVWKDMPQKLINKALFKNLQK</sequence>
<dbReference type="AlphaFoldDB" id="A0A8K0CTL7"/>
<dbReference type="GO" id="GO:0003676">
    <property type="term" value="F:nucleic acid binding"/>
    <property type="evidence" value="ECO:0007669"/>
    <property type="project" value="InterPro"/>
</dbReference>
<dbReference type="EMBL" id="VTPC01039418">
    <property type="protein sequence ID" value="KAF2891077.1"/>
    <property type="molecule type" value="Genomic_DNA"/>
</dbReference>
<keyword evidence="2" id="KW-1185">Reference proteome</keyword>
<reference evidence="1" key="1">
    <citation type="submission" date="2019-08" db="EMBL/GenBank/DDBJ databases">
        <title>The genome of the North American firefly Photinus pyralis.</title>
        <authorList>
            <consortium name="Photinus pyralis genome working group"/>
            <person name="Fallon T.R."/>
            <person name="Sander Lower S.E."/>
            <person name="Weng J.-K."/>
        </authorList>
    </citation>
    <scope>NUCLEOTIDE SEQUENCE</scope>
    <source>
        <strain evidence="1">TRF0915ILg1</strain>
        <tissue evidence="1">Whole body</tissue>
    </source>
</reference>
<gene>
    <name evidence="1" type="ORF">ILUMI_15096</name>
</gene>
<dbReference type="OrthoDB" id="8192496at2759"/>
<dbReference type="Gene3D" id="3.30.420.10">
    <property type="entry name" value="Ribonuclease H-like superfamily/Ribonuclease H"/>
    <property type="match status" value="1"/>
</dbReference>
<evidence type="ECO:0000313" key="2">
    <source>
        <dbReference type="Proteomes" id="UP000801492"/>
    </source>
</evidence>
<dbReference type="Proteomes" id="UP000801492">
    <property type="component" value="Unassembled WGS sequence"/>
</dbReference>
<comment type="caution">
    <text evidence="1">The sequence shown here is derived from an EMBL/GenBank/DDBJ whole genome shotgun (WGS) entry which is preliminary data.</text>
</comment>
<accession>A0A8K0CTL7</accession>
<proteinExistence type="predicted"/>
<dbReference type="InterPro" id="IPR036397">
    <property type="entry name" value="RNaseH_sf"/>
</dbReference>
<organism evidence="1 2">
    <name type="scientific">Ignelater luminosus</name>
    <name type="common">Cucubano</name>
    <name type="synonym">Pyrophorus luminosus</name>
    <dbReference type="NCBI Taxonomy" id="2038154"/>
    <lineage>
        <taxon>Eukaryota</taxon>
        <taxon>Metazoa</taxon>
        <taxon>Ecdysozoa</taxon>
        <taxon>Arthropoda</taxon>
        <taxon>Hexapoda</taxon>
        <taxon>Insecta</taxon>
        <taxon>Pterygota</taxon>
        <taxon>Neoptera</taxon>
        <taxon>Endopterygota</taxon>
        <taxon>Coleoptera</taxon>
        <taxon>Polyphaga</taxon>
        <taxon>Elateriformia</taxon>
        <taxon>Elateroidea</taxon>
        <taxon>Elateridae</taxon>
        <taxon>Agrypninae</taxon>
        <taxon>Pyrophorini</taxon>
        <taxon>Ignelater</taxon>
    </lineage>
</organism>